<dbReference type="CDD" id="cd00200">
    <property type="entry name" value="WD40"/>
    <property type="match status" value="2"/>
</dbReference>
<reference evidence="7 8" key="1">
    <citation type="journal article" date="2008" name="Proc. Natl. Acad. Sci. U.S.A.">
        <title>Niche adaptation and genome expansion in the chlorophyll d-producing cyanobacterium Acaryochloris marina.</title>
        <authorList>
            <person name="Swingley W.D."/>
            <person name="Chen M."/>
            <person name="Cheung P.C."/>
            <person name="Conrad A.L."/>
            <person name="Dejesa L.C."/>
            <person name="Hao J."/>
            <person name="Honchak B.M."/>
            <person name="Karbach L.E."/>
            <person name="Kurdoglu A."/>
            <person name="Lahiri S."/>
            <person name="Mastrian S.D."/>
            <person name="Miyashita H."/>
            <person name="Page L."/>
            <person name="Ramakrishna P."/>
            <person name="Satoh S."/>
            <person name="Sattley W.M."/>
            <person name="Shimada Y."/>
            <person name="Taylor H.L."/>
            <person name="Tomo T."/>
            <person name="Tsuchiya T."/>
            <person name="Wang Z.T."/>
            <person name="Raymond J."/>
            <person name="Mimuro M."/>
            <person name="Blankenship R.E."/>
            <person name="Touchman J.W."/>
        </authorList>
    </citation>
    <scope>NUCLEOTIDE SEQUENCE [LARGE SCALE GENOMIC DNA]</scope>
    <source>
        <strain evidence="8">MBIC 11017</strain>
    </source>
</reference>
<feature type="repeat" description="WD" evidence="3">
    <location>
        <begin position="560"/>
        <end position="601"/>
    </location>
</feature>
<feature type="repeat" description="WD" evidence="3">
    <location>
        <begin position="728"/>
        <end position="769"/>
    </location>
</feature>
<proteinExistence type="predicted"/>
<dbReference type="InterPro" id="IPR001680">
    <property type="entry name" value="WD40_rpt"/>
</dbReference>
<feature type="repeat" description="WD" evidence="3">
    <location>
        <begin position="1065"/>
        <end position="1106"/>
    </location>
</feature>
<dbReference type="RefSeq" id="WP_012163664.1">
    <property type="nucleotide sequence ID" value="NC_009925.1"/>
</dbReference>
<organism evidence="7 8">
    <name type="scientific">Acaryochloris marina (strain MBIC 11017)</name>
    <dbReference type="NCBI Taxonomy" id="329726"/>
    <lineage>
        <taxon>Bacteria</taxon>
        <taxon>Bacillati</taxon>
        <taxon>Cyanobacteriota</taxon>
        <taxon>Cyanophyceae</taxon>
        <taxon>Acaryochloridales</taxon>
        <taxon>Acaryochloridaceae</taxon>
        <taxon>Acaryochloris</taxon>
    </lineage>
</organism>
<feature type="repeat" description="WD" evidence="3">
    <location>
        <begin position="854"/>
        <end position="895"/>
    </location>
</feature>
<keyword evidence="2" id="KW-0677">Repeat</keyword>
<dbReference type="Gene3D" id="3.40.50.300">
    <property type="entry name" value="P-loop containing nucleotide triphosphate hydrolases"/>
    <property type="match status" value="1"/>
</dbReference>
<dbReference type="InterPro" id="IPR019775">
    <property type="entry name" value="WD40_repeat_CS"/>
</dbReference>
<dbReference type="PRINTS" id="PR00364">
    <property type="entry name" value="DISEASERSIST"/>
</dbReference>
<evidence type="ECO:0000313" key="7">
    <source>
        <dbReference type="EMBL" id="ABW28255.1"/>
    </source>
</evidence>
<sequence length="1188" mass="131041">MSRAKSRSQRKRGMVLSPQGWQRLQEAQNQFEAANNNGLPYTIEDLTELTQLSPNTLSKVRACKHAVDRKTLKAYFNTFGLDLTSSDYTSPSPKPTADQTPLPTKISRPQQDWGEAMDVSIFHGRVEELATLGQWVRTDHCRLLCILGMGGIGKTALTVKLAQQLQQEFDFIIWRSLRNAPSLASLLGELVPFLSHQQPLETDIRLLLQCLQTARCLVVLDNIETILQPEQQTGYYRPGYEDYAELFRVVGESQHQSCVLLTSREKPAEIAMFEGVELPVRSLTIGGALDMALALVKNQQLKGTAEEKQTLCESYGCSPLALKITASSIHDLFDSDIAQFLAEETIIFSGVRRLLNQQFERLSPLERLLMYWLAINREWTTTLDLKTDLIPTITTAHLLEALESLVSRCLIESRRGQYTQQPVVMEFVIRKLTQQISYELLSQDVSLCSQLAIVKAQAKDYLRDIQTGLILQPVLDQLLITLGNTQAIADHLTKLLDHLRHQPIVQAGYTPGNIINLLRQIGTDLSGYDLSHLPIWQANLQDISLHHVNFTGSDLSQSLFTHTFGAVFAVALNPAQSLVAAADANGNIYLWQISNGQQLLALKGHTAWISSIAFSPNGDRLASGSFDHTLRIWDIDTGQCLNTLAGHQDAIWSVAFSREGDVLASCSSDQTIRLWNLAEGRCLNVLQGHDAPVHSVAFSPQNSYLASSSADSTVKLWDLETGECINTFQGHNETVWSVAFSPTSPYLASGSNDKTMRLWDLQSGQCLMCLSGHSNAIVSVDFSADGQTLASGSQDNTIRLWDTSSGHCVACFTDHTSWVWSVSFAHSSNLLASGSQDRSVRLWNIAKGKCFRTFSGFTNTVWSLVFTPEGNRLISGSQDGWIRFWDTQRGDCLQAHQQEGFVSTVAISPDGHLLASGGYAQDNKLKIWDLDNDRLHSNLPVSFDVTRAITFSPDGNLLACTSDLGDLQLWDVNAGLCTQRLQGHSNAIWSVAFSPDGCLLASGGMDQTLRLWQVENGSCCEVFEYSGWVGELAFSPQGDLLASFSAGEPVVILQPLSDLQCRHKLTGHLNLISAIDFSKDGTLLASCSFDQTIRIWDIQTSQCLQICRGHTSSVWSVVFSPCGQMVVSGGSDETIKFWNIHTGECLRTVYLPGPYEGINITGITGVTHAQKATLKALGAIEDHSLHEA</sequence>
<dbReference type="PANTHER" id="PTHR44019">
    <property type="entry name" value="WD REPEAT-CONTAINING PROTEIN 55"/>
    <property type="match status" value="1"/>
</dbReference>
<dbReference type="GO" id="GO:0043531">
    <property type="term" value="F:ADP binding"/>
    <property type="evidence" value="ECO:0007669"/>
    <property type="project" value="InterPro"/>
</dbReference>
<evidence type="ECO:0000256" key="1">
    <source>
        <dbReference type="ARBA" id="ARBA00022574"/>
    </source>
</evidence>
<dbReference type="PROSITE" id="PS50082">
    <property type="entry name" value="WD_REPEATS_2"/>
    <property type="match status" value="12"/>
</dbReference>
<dbReference type="InterPro" id="IPR011047">
    <property type="entry name" value="Quinoprotein_ADH-like_sf"/>
</dbReference>
<evidence type="ECO:0000259" key="5">
    <source>
        <dbReference type="Pfam" id="PF00931"/>
    </source>
</evidence>
<dbReference type="STRING" id="329726.AM1_3259"/>
<dbReference type="PROSITE" id="PS00678">
    <property type="entry name" value="WD_REPEATS_1"/>
    <property type="match status" value="9"/>
</dbReference>
<dbReference type="Pfam" id="PF23414">
    <property type="entry name" value="Beta-prop_EML_2"/>
    <property type="match status" value="1"/>
</dbReference>
<dbReference type="SUPFAM" id="SSF50998">
    <property type="entry name" value="Quinoprotein alcohol dehydrogenase-like"/>
    <property type="match status" value="2"/>
</dbReference>
<feature type="repeat" description="WD" evidence="3">
    <location>
        <begin position="644"/>
        <end position="685"/>
    </location>
</feature>
<feature type="domain" description="EML-like second beta-propeller" evidence="6">
    <location>
        <begin position="651"/>
        <end position="808"/>
    </location>
</feature>
<dbReference type="Pfam" id="PF00400">
    <property type="entry name" value="WD40"/>
    <property type="match status" value="8"/>
</dbReference>
<feature type="region of interest" description="Disordered" evidence="4">
    <location>
        <begin position="87"/>
        <end position="107"/>
    </location>
</feature>
<dbReference type="OrthoDB" id="434800at2"/>
<feature type="repeat" description="WD" evidence="3">
    <location>
        <begin position="812"/>
        <end position="853"/>
    </location>
</feature>
<dbReference type="InterPro" id="IPR002182">
    <property type="entry name" value="NB-ARC"/>
</dbReference>
<name>B0CFV1_ACAM1</name>
<keyword evidence="8" id="KW-1185">Reference proteome</keyword>
<dbReference type="SMART" id="SM00320">
    <property type="entry name" value="WD40"/>
    <property type="match status" value="14"/>
</dbReference>
<dbReference type="InterPro" id="IPR055442">
    <property type="entry name" value="Beta-prop_EML-like_2nd"/>
</dbReference>
<keyword evidence="1 3" id="KW-0853">WD repeat</keyword>
<feature type="repeat" description="WD" evidence="3">
    <location>
        <begin position="1107"/>
        <end position="1148"/>
    </location>
</feature>
<dbReference type="PROSITE" id="PS50294">
    <property type="entry name" value="WD_REPEATS_REGION"/>
    <property type="match status" value="10"/>
</dbReference>
<dbReference type="SUPFAM" id="SSF141571">
    <property type="entry name" value="Pentapeptide repeat-like"/>
    <property type="match status" value="1"/>
</dbReference>
<gene>
    <name evidence="7" type="ordered locus">AM1_3259</name>
</gene>
<dbReference type="Proteomes" id="UP000000268">
    <property type="component" value="Chromosome"/>
</dbReference>
<dbReference type="InterPro" id="IPR015943">
    <property type="entry name" value="WD40/YVTN_repeat-like_dom_sf"/>
</dbReference>
<dbReference type="SUPFAM" id="SSF52540">
    <property type="entry name" value="P-loop containing nucleoside triphosphate hydrolases"/>
    <property type="match status" value="1"/>
</dbReference>
<accession>B0CFV1</accession>
<evidence type="ECO:0000259" key="6">
    <source>
        <dbReference type="Pfam" id="PF23414"/>
    </source>
</evidence>
<feature type="repeat" description="WD" evidence="3">
    <location>
        <begin position="602"/>
        <end position="643"/>
    </location>
</feature>
<dbReference type="Gene3D" id="2.130.10.10">
    <property type="entry name" value="YVTN repeat-like/Quinoprotein amine dehydrogenase"/>
    <property type="match status" value="5"/>
</dbReference>
<dbReference type="PANTHER" id="PTHR44019:SF8">
    <property type="entry name" value="POC1 CENTRIOLAR PROTEIN HOMOLOG"/>
    <property type="match status" value="1"/>
</dbReference>
<dbReference type="HOGENOM" id="CLU_005071_2_0_3"/>
<feature type="repeat" description="WD" evidence="3">
    <location>
        <begin position="981"/>
        <end position="1022"/>
    </location>
</feature>
<dbReference type="eggNOG" id="COG2319">
    <property type="taxonomic scope" value="Bacteria"/>
</dbReference>
<dbReference type="InterPro" id="IPR050505">
    <property type="entry name" value="WDR55/POC1"/>
</dbReference>
<dbReference type="AlphaFoldDB" id="B0CFV1"/>
<dbReference type="EMBL" id="CP000828">
    <property type="protein sequence ID" value="ABW28255.1"/>
    <property type="molecule type" value="Genomic_DNA"/>
</dbReference>
<dbReference type="Pfam" id="PF00931">
    <property type="entry name" value="NB-ARC"/>
    <property type="match status" value="1"/>
</dbReference>
<dbReference type="InterPro" id="IPR027417">
    <property type="entry name" value="P-loop_NTPase"/>
</dbReference>
<evidence type="ECO:0000256" key="3">
    <source>
        <dbReference type="PROSITE-ProRule" id="PRU00221"/>
    </source>
</evidence>
<feature type="repeat" description="WD" evidence="3">
    <location>
        <begin position="686"/>
        <end position="727"/>
    </location>
</feature>
<dbReference type="FunFam" id="2.130.10.10:FF:000228">
    <property type="entry name" value="COMPASS-like H3K4 histone methylase component WDR5A"/>
    <property type="match status" value="1"/>
</dbReference>
<dbReference type="eggNOG" id="COG3903">
    <property type="taxonomic scope" value="Bacteria"/>
</dbReference>
<dbReference type="PRINTS" id="PR00320">
    <property type="entry name" value="GPROTEINBRPT"/>
</dbReference>
<protein>
    <submittedName>
        <fullName evidence="7">WD-repeat protein</fullName>
    </submittedName>
</protein>
<feature type="repeat" description="WD" evidence="3">
    <location>
        <begin position="770"/>
        <end position="811"/>
    </location>
</feature>
<feature type="domain" description="NB-ARC" evidence="5">
    <location>
        <begin position="136"/>
        <end position="267"/>
    </location>
</feature>
<evidence type="ECO:0000313" key="8">
    <source>
        <dbReference type="Proteomes" id="UP000000268"/>
    </source>
</evidence>
<dbReference type="PROSITE" id="PS50231">
    <property type="entry name" value="RICIN_B_LECTIN"/>
    <property type="match status" value="1"/>
</dbReference>
<evidence type="ECO:0000256" key="4">
    <source>
        <dbReference type="SAM" id="MobiDB-lite"/>
    </source>
</evidence>
<dbReference type="KEGG" id="amr:AM1_3259"/>
<dbReference type="InterPro" id="IPR020472">
    <property type="entry name" value="WD40_PAC1"/>
</dbReference>
<feature type="repeat" description="WD" evidence="3">
    <location>
        <begin position="948"/>
        <end position="980"/>
    </location>
</feature>
<evidence type="ECO:0000256" key="2">
    <source>
        <dbReference type="ARBA" id="ARBA00022737"/>
    </source>
</evidence>